<dbReference type="PROSITE" id="PS51257">
    <property type="entry name" value="PROKAR_LIPOPROTEIN"/>
    <property type="match status" value="1"/>
</dbReference>
<proteinExistence type="predicted"/>
<protein>
    <recommendedName>
        <fullName evidence="3">Lipoprotein</fullName>
    </recommendedName>
</protein>
<reference evidence="2" key="1">
    <citation type="submission" date="2020-07" db="EMBL/GenBank/DDBJ databases">
        <title>Complete genome sequencing of Coprobacter sp. strain 2CBH44.</title>
        <authorList>
            <person name="Sakamoto M."/>
            <person name="Murakami T."/>
            <person name="Mori H."/>
        </authorList>
    </citation>
    <scope>NUCLEOTIDE SEQUENCE [LARGE SCALE GENOMIC DNA]</scope>
    <source>
        <strain evidence="2">2CBH44</strain>
    </source>
</reference>
<dbReference type="EMBL" id="AP023322">
    <property type="protein sequence ID" value="BCI63466.1"/>
    <property type="molecule type" value="Genomic_DNA"/>
</dbReference>
<dbReference type="AlphaFoldDB" id="A0A7G1HUW7"/>
<keyword evidence="2" id="KW-1185">Reference proteome</keyword>
<dbReference type="Proteomes" id="UP000594042">
    <property type="component" value="Chromosome"/>
</dbReference>
<organism evidence="1 2">
    <name type="scientific">Coprobacter secundus subsp. similis</name>
    <dbReference type="NCBI Taxonomy" id="2751153"/>
    <lineage>
        <taxon>Bacteria</taxon>
        <taxon>Pseudomonadati</taxon>
        <taxon>Bacteroidota</taxon>
        <taxon>Bacteroidia</taxon>
        <taxon>Bacteroidales</taxon>
        <taxon>Barnesiellaceae</taxon>
        <taxon>Coprobacter</taxon>
    </lineage>
</organism>
<evidence type="ECO:0000313" key="2">
    <source>
        <dbReference type="Proteomes" id="UP000594042"/>
    </source>
</evidence>
<evidence type="ECO:0000313" key="1">
    <source>
        <dbReference type="EMBL" id="BCI63466.1"/>
    </source>
</evidence>
<evidence type="ECO:0008006" key="3">
    <source>
        <dbReference type="Google" id="ProtNLM"/>
    </source>
</evidence>
<dbReference type="RefSeq" id="WP_021930548.1">
    <property type="nucleotide sequence ID" value="NZ_AP023322.1"/>
</dbReference>
<accession>A0A7G1HUW7</accession>
<name>A0A7G1HUW7_9BACT</name>
<dbReference type="KEGG" id="copr:Cop2CBH44_18190"/>
<gene>
    <name evidence="1" type="ORF">Cop2CBH44_18190</name>
</gene>
<sequence length="134" mass="14620">MKKILFFISIAITVTFSSCTTSLTTANSVQPGVKVQTAAEADLSVKEERVSATLKGRLNKRYTLDELKENAIAKALESANADILVDPRFTITQKKGLFGKRNKAVTVSGYPAKYINIRSVKPIQPIGSIKLFGE</sequence>